<evidence type="ECO:0000256" key="1">
    <source>
        <dbReference type="ARBA" id="ARBA00004651"/>
    </source>
</evidence>
<feature type="transmembrane region" description="Helical" evidence="12">
    <location>
        <begin position="12"/>
        <end position="29"/>
    </location>
</feature>
<evidence type="ECO:0000256" key="5">
    <source>
        <dbReference type="ARBA" id="ARBA00022723"/>
    </source>
</evidence>
<evidence type="ECO:0000256" key="9">
    <source>
        <dbReference type="ARBA" id="ARBA00023049"/>
    </source>
</evidence>
<keyword evidence="2" id="KW-1003">Cell membrane</keyword>
<evidence type="ECO:0000256" key="3">
    <source>
        <dbReference type="ARBA" id="ARBA00022670"/>
    </source>
</evidence>
<comment type="similarity">
    <text evidence="11">Belongs to the peptidase M48 family.</text>
</comment>
<comment type="caution">
    <text evidence="14">The sequence shown here is derived from an EMBL/GenBank/DDBJ whole genome shotgun (WGS) entry which is preliminary data.</text>
</comment>
<keyword evidence="8 12" id="KW-1133">Transmembrane helix</keyword>
<dbReference type="InterPro" id="IPR050083">
    <property type="entry name" value="HtpX_protease"/>
</dbReference>
<dbReference type="GO" id="GO:0004222">
    <property type="term" value="F:metalloendopeptidase activity"/>
    <property type="evidence" value="ECO:0007669"/>
    <property type="project" value="InterPro"/>
</dbReference>
<dbReference type="AlphaFoldDB" id="A0A4V6QB46"/>
<evidence type="ECO:0000313" key="14">
    <source>
        <dbReference type="EMBL" id="TDX46339.1"/>
    </source>
</evidence>
<dbReference type="PANTHER" id="PTHR43221">
    <property type="entry name" value="PROTEASE HTPX"/>
    <property type="match status" value="1"/>
</dbReference>
<dbReference type="PANTHER" id="PTHR43221:SF1">
    <property type="entry name" value="PROTEASE HTPX"/>
    <property type="match status" value="1"/>
</dbReference>
<dbReference type="STRING" id="926561.GCA_000379025_01207"/>
<keyword evidence="6 11" id="KW-0378">Hydrolase</keyword>
<accession>A0A4V6QB46</accession>
<evidence type="ECO:0000256" key="7">
    <source>
        <dbReference type="ARBA" id="ARBA00022833"/>
    </source>
</evidence>
<dbReference type="Proteomes" id="UP000295832">
    <property type="component" value="Unassembled WGS sequence"/>
</dbReference>
<keyword evidence="3 11" id="KW-0645">Protease</keyword>
<evidence type="ECO:0000256" key="4">
    <source>
        <dbReference type="ARBA" id="ARBA00022692"/>
    </source>
</evidence>
<evidence type="ECO:0000259" key="13">
    <source>
        <dbReference type="Pfam" id="PF01435"/>
    </source>
</evidence>
<evidence type="ECO:0000313" key="15">
    <source>
        <dbReference type="Proteomes" id="UP000295832"/>
    </source>
</evidence>
<evidence type="ECO:0000256" key="2">
    <source>
        <dbReference type="ARBA" id="ARBA00022475"/>
    </source>
</evidence>
<name>A0A4V6QB46_9FIRM</name>
<dbReference type="GO" id="GO:0046872">
    <property type="term" value="F:metal ion binding"/>
    <property type="evidence" value="ECO:0007669"/>
    <property type="project" value="UniProtKB-KW"/>
</dbReference>
<protein>
    <submittedName>
        <fullName evidence="14">Zn-dependent protease with chaperone function</fullName>
    </submittedName>
</protein>
<dbReference type="InterPro" id="IPR001915">
    <property type="entry name" value="Peptidase_M48"/>
</dbReference>
<dbReference type="GO" id="GO:0005886">
    <property type="term" value="C:plasma membrane"/>
    <property type="evidence" value="ECO:0007669"/>
    <property type="project" value="UniProtKB-SubCell"/>
</dbReference>
<dbReference type="Gene3D" id="3.30.2010.10">
    <property type="entry name" value="Metalloproteases ('zincins'), catalytic domain"/>
    <property type="match status" value="1"/>
</dbReference>
<evidence type="ECO:0000256" key="8">
    <source>
        <dbReference type="ARBA" id="ARBA00022989"/>
    </source>
</evidence>
<dbReference type="RefSeq" id="WP_134118775.1">
    <property type="nucleotide sequence ID" value="NZ_SOEG01000042.1"/>
</dbReference>
<dbReference type="CDD" id="cd07325">
    <property type="entry name" value="M48_Ste24p_like"/>
    <property type="match status" value="1"/>
</dbReference>
<comment type="cofactor">
    <cofactor evidence="11">
        <name>Zn(2+)</name>
        <dbReference type="ChEBI" id="CHEBI:29105"/>
    </cofactor>
    <text evidence="11">Binds 1 zinc ion per subunit.</text>
</comment>
<gene>
    <name evidence="14" type="ORF">C7959_1426</name>
</gene>
<keyword evidence="9 11" id="KW-0482">Metalloprotease</keyword>
<keyword evidence="7 11" id="KW-0862">Zinc</keyword>
<reference evidence="14 15" key="1">
    <citation type="submission" date="2019-03" db="EMBL/GenBank/DDBJ databases">
        <title>Subsurface microbial communities from deep shales in Ohio and West Virginia, USA.</title>
        <authorList>
            <person name="Wrighton K."/>
        </authorList>
    </citation>
    <scope>NUCLEOTIDE SEQUENCE [LARGE SCALE GENOMIC DNA]</scope>
    <source>
        <strain evidence="14 15">MSL 6dP</strain>
    </source>
</reference>
<keyword evidence="15" id="KW-1185">Reference proteome</keyword>
<evidence type="ECO:0000256" key="12">
    <source>
        <dbReference type="SAM" id="Phobius"/>
    </source>
</evidence>
<comment type="subcellular location">
    <subcellularLocation>
        <location evidence="1">Cell membrane</location>
        <topology evidence="1">Multi-pass membrane protein</topology>
    </subcellularLocation>
</comment>
<keyword evidence="10 12" id="KW-0472">Membrane</keyword>
<feature type="domain" description="Peptidase M48" evidence="13">
    <location>
        <begin position="154"/>
        <end position="237"/>
    </location>
</feature>
<feature type="domain" description="Peptidase M48" evidence="13">
    <location>
        <begin position="65"/>
        <end position="149"/>
    </location>
</feature>
<sequence length="254" mass="29202">MDFEVNPKEKLYFILMLIFSLFIYLGLIFSIIGGLYILIFAMVALISHGIYIGYIKGNGIKVSNKQFPEIYQTAQELSDKLELKRVPSIYILQSGGLLNAFATRFFGRNFVIIYSDVLELAYEEGEEAVAFVVAHELAHLKRKHLRWRYLLYPAMIIPFLAKAYFRACEYTCDQIAFQLRAEGAISGLLVLAAGKKMYKRVNLEEVINQSEEERGFWVYLSEILSTHPNLTKRLTKLYDNKFLFSDESSNSLGI</sequence>
<dbReference type="GO" id="GO:0006508">
    <property type="term" value="P:proteolysis"/>
    <property type="evidence" value="ECO:0007669"/>
    <property type="project" value="UniProtKB-KW"/>
</dbReference>
<keyword evidence="5" id="KW-0479">Metal-binding</keyword>
<keyword evidence="4 12" id="KW-0812">Transmembrane</keyword>
<dbReference type="EMBL" id="SOEG01000042">
    <property type="protein sequence ID" value="TDX46339.1"/>
    <property type="molecule type" value="Genomic_DNA"/>
</dbReference>
<evidence type="ECO:0000256" key="6">
    <source>
        <dbReference type="ARBA" id="ARBA00022801"/>
    </source>
</evidence>
<feature type="transmembrane region" description="Helical" evidence="12">
    <location>
        <begin position="35"/>
        <end position="55"/>
    </location>
</feature>
<evidence type="ECO:0000256" key="10">
    <source>
        <dbReference type="ARBA" id="ARBA00023136"/>
    </source>
</evidence>
<organism evidence="14 15">
    <name type="scientific">Orenia marismortui</name>
    <dbReference type="NCBI Taxonomy" id="46469"/>
    <lineage>
        <taxon>Bacteria</taxon>
        <taxon>Bacillati</taxon>
        <taxon>Bacillota</taxon>
        <taxon>Clostridia</taxon>
        <taxon>Halanaerobiales</taxon>
        <taxon>Halobacteroidaceae</taxon>
        <taxon>Orenia</taxon>
    </lineage>
</organism>
<evidence type="ECO:0000256" key="11">
    <source>
        <dbReference type="RuleBase" id="RU003983"/>
    </source>
</evidence>
<proteinExistence type="inferred from homology"/>
<dbReference type="Pfam" id="PF01435">
    <property type="entry name" value="Peptidase_M48"/>
    <property type="match status" value="2"/>
</dbReference>